<keyword evidence="1" id="KW-0479">Metal-binding</keyword>
<dbReference type="EMBL" id="JASJOU010000011">
    <property type="protein sequence ID" value="MDJ1504218.1"/>
    <property type="molecule type" value="Genomic_DNA"/>
</dbReference>
<organism evidence="3 4">
    <name type="scientific">Xanthocytophaga agilis</name>
    <dbReference type="NCBI Taxonomy" id="3048010"/>
    <lineage>
        <taxon>Bacteria</taxon>
        <taxon>Pseudomonadati</taxon>
        <taxon>Bacteroidota</taxon>
        <taxon>Cytophagia</taxon>
        <taxon>Cytophagales</taxon>
        <taxon>Rhodocytophagaceae</taxon>
        <taxon>Xanthocytophaga</taxon>
    </lineage>
</organism>
<comment type="caution">
    <text evidence="3">The sequence shown here is derived from an EMBL/GenBank/DDBJ whole genome shotgun (WGS) entry which is preliminary data.</text>
</comment>
<dbReference type="InterPro" id="IPR036873">
    <property type="entry name" value="Rhodanese-like_dom_sf"/>
</dbReference>
<protein>
    <submittedName>
        <fullName evidence="3">MBL fold metallo-hydrolase</fullName>
    </submittedName>
</protein>
<accession>A0AAE3RB95</accession>
<gene>
    <name evidence="3" type="ORF">QNI22_26400</name>
</gene>
<dbReference type="InterPro" id="IPR051682">
    <property type="entry name" value="Mito_Persulfide_Diox"/>
</dbReference>
<dbReference type="SMART" id="SM00450">
    <property type="entry name" value="RHOD"/>
    <property type="match status" value="2"/>
</dbReference>
<evidence type="ECO:0000256" key="1">
    <source>
        <dbReference type="ARBA" id="ARBA00022723"/>
    </source>
</evidence>
<dbReference type="CDD" id="cd07724">
    <property type="entry name" value="POD-like_MBL-fold"/>
    <property type="match status" value="1"/>
</dbReference>
<dbReference type="InterPro" id="IPR001279">
    <property type="entry name" value="Metallo-B-lactamas"/>
</dbReference>
<dbReference type="Proteomes" id="UP001232063">
    <property type="component" value="Unassembled WGS sequence"/>
</dbReference>
<proteinExistence type="predicted"/>
<dbReference type="SUPFAM" id="SSF52821">
    <property type="entry name" value="Rhodanese/Cell cycle control phosphatase"/>
    <property type="match status" value="2"/>
</dbReference>
<feature type="domain" description="Rhodanese" evidence="2">
    <location>
        <begin position="372"/>
        <end position="460"/>
    </location>
</feature>
<dbReference type="PANTHER" id="PTHR43084:SF1">
    <property type="entry name" value="PERSULFIDE DIOXYGENASE ETHE1, MITOCHONDRIAL"/>
    <property type="match status" value="1"/>
</dbReference>
<dbReference type="SMART" id="SM00849">
    <property type="entry name" value="Lactamase_B"/>
    <property type="match status" value="1"/>
</dbReference>
<dbReference type="AlphaFoldDB" id="A0AAE3RB95"/>
<dbReference type="GO" id="GO:0070813">
    <property type="term" value="P:hydrogen sulfide metabolic process"/>
    <property type="evidence" value="ECO:0007669"/>
    <property type="project" value="TreeGrafter"/>
</dbReference>
<dbReference type="GO" id="GO:0050313">
    <property type="term" value="F:sulfur dioxygenase activity"/>
    <property type="evidence" value="ECO:0007669"/>
    <property type="project" value="InterPro"/>
</dbReference>
<reference evidence="3" key="1">
    <citation type="submission" date="2023-05" db="EMBL/GenBank/DDBJ databases">
        <authorList>
            <person name="Zhang X."/>
        </authorList>
    </citation>
    <scope>NUCLEOTIDE SEQUENCE</scope>
    <source>
        <strain evidence="3">BD1B2-1</strain>
    </source>
</reference>
<dbReference type="FunFam" id="3.60.15.10:FF:000030">
    <property type="entry name" value="Metallo-beta-lactamase family protein"/>
    <property type="match status" value="1"/>
</dbReference>
<dbReference type="Pfam" id="PF00581">
    <property type="entry name" value="Rhodanese"/>
    <property type="match status" value="2"/>
</dbReference>
<name>A0AAE3RB95_9BACT</name>
<dbReference type="CDD" id="cd00158">
    <property type="entry name" value="RHOD"/>
    <property type="match status" value="2"/>
</dbReference>
<evidence type="ECO:0000259" key="2">
    <source>
        <dbReference type="PROSITE" id="PS50206"/>
    </source>
</evidence>
<dbReference type="RefSeq" id="WP_314515265.1">
    <property type="nucleotide sequence ID" value="NZ_JASJOU010000011.1"/>
</dbReference>
<dbReference type="PANTHER" id="PTHR43084">
    <property type="entry name" value="PERSULFIDE DIOXYGENASE ETHE1"/>
    <property type="match status" value="1"/>
</dbReference>
<dbReference type="InterPro" id="IPR036866">
    <property type="entry name" value="RibonucZ/Hydroxyglut_hydro"/>
</dbReference>
<dbReference type="SUPFAM" id="SSF56281">
    <property type="entry name" value="Metallo-hydrolase/oxidoreductase"/>
    <property type="match status" value="1"/>
</dbReference>
<keyword evidence="4" id="KW-1185">Reference proteome</keyword>
<sequence>MLIEQIYTGCLAQGAYYIESKGEAAVIDPLREVQPYLQRAKRNGSTIKYIFETHFHADFVSGHLDLAKQTGASIIYGPNANPAFEAVIAKDNQQFQLGELTIRVLHTPGHTLESSCFLLIDAQGNYQAVFTGDTLFIGDVGRPDLAQKSTLTMEDLAGYLYDSLHTKLMPLPDDVIVYPAHGAGSACGKNMSKETSDTLGHQKQTNYALKATNKEQFIKEVTDGLLPPPYYFPQNVQLNKEGYESVEKVVSRGLTPLNADTFEQVVNEQHALILDTRKPQVFKDGFIPNSINIGIDGDFAPWVGTLITDINQPIVLVVEAGREEEVVTRLSRVGYDHTLGYLQGGIQAWKDAGKEIDQIESISADEFASRLQNGNLQVKDVRKQSEYEAEHVEAAENVPLAYLSEHMAEFSKAEPVYIHCAGGYRSMIAASILKARGYENIIDVAGGFKAIAQTNIPKTEYVCPSTLK</sequence>
<dbReference type="PROSITE" id="PS50206">
    <property type="entry name" value="RHODANESE_3"/>
    <property type="match status" value="2"/>
</dbReference>
<feature type="domain" description="Rhodanese" evidence="2">
    <location>
        <begin position="267"/>
        <end position="358"/>
    </location>
</feature>
<dbReference type="GO" id="GO:0006749">
    <property type="term" value="P:glutathione metabolic process"/>
    <property type="evidence" value="ECO:0007669"/>
    <property type="project" value="InterPro"/>
</dbReference>
<dbReference type="InterPro" id="IPR001763">
    <property type="entry name" value="Rhodanese-like_dom"/>
</dbReference>
<dbReference type="Gene3D" id="3.60.15.10">
    <property type="entry name" value="Ribonuclease Z/Hydroxyacylglutathione hydrolase-like"/>
    <property type="match status" value="1"/>
</dbReference>
<dbReference type="Pfam" id="PF00753">
    <property type="entry name" value="Lactamase_B"/>
    <property type="match status" value="1"/>
</dbReference>
<dbReference type="InterPro" id="IPR044528">
    <property type="entry name" value="POD-like_MBL-fold"/>
</dbReference>
<dbReference type="GO" id="GO:0046872">
    <property type="term" value="F:metal ion binding"/>
    <property type="evidence" value="ECO:0007669"/>
    <property type="project" value="UniProtKB-KW"/>
</dbReference>
<dbReference type="Gene3D" id="3.40.250.10">
    <property type="entry name" value="Rhodanese-like domain"/>
    <property type="match status" value="2"/>
</dbReference>
<evidence type="ECO:0000313" key="3">
    <source>
        <dbReference type="EMBL" id="MDJ1504218.1"/>
    </source>
</evidence>
<evidence type="ECO:0000313" key="4">
    <source>
        <dbReference type="Proteomes" id="UP001232063"/>
    </source>
</evidence>